<accession>A0ABV8BZN9</accession>
<name>A0ABV8BZN9_9PSEU</name>
<feature type="domain" description="HAMP" evidence="14">
    <location>
        <begin position="306"/>
        <end position="358"/>
    </location>
</feature>
<dbReference type="SUPFAM" id="SSF55874">
    <property type="entry name" value="ATPase domain of HSP90 chaperone/DNA topoisomerase II/histidine kinase"/>
    <property type="match status" value="1"/>
</dbReference>
<evidence type="ECO:0000256" key="10">
    <source>
        <dbReference type="ARBA" id="ARBA00023136"/>
    </source>
</evidence>
<protein>
    <recommendedName>
        <fullName evidence="3">histidine kinase</fullName>
        <ecNumber evidence="3">2.7.13.3</ecNumber>
    </recommendedName>
</protein>
<dbReference type="PRINTS" id="PR00344">
    <property type="entry name" value="BCTRLSENSOR"/>
</dbReference>
<dbReference type="Proteomes" id="UP001595690">
    <property type="component" value="Unassembled WGS sequence"/>
</dbReference>
<dbReference type="EMBL" id="JBHRZI010000023">
    <property type="protein sequence ID" value="MFC3895230.1"/>
    <property type="molecule type" value="Genomic_DNA"/>
</dbReference>
<keyword evidence="10 11" id="KW-0472">Membrane</keyword>
<reference evidence="16" key="1">
    <citation type="journal article" date="2019" name="Int. J. Syst. Evol. Microbiol.">
        <title>The Global Catalogue of Microorganisms (GCM) 10K type strain sequencing project: providing services to taxonomists for standard genome sequencing and annotation.</title>
        <authorList>
            <consortium name="The Broad Institute Genomics Platform"/>
            <consortium name="The Broad Institute Genome Sequencing Center for Infectious Disease"/>
            <person name="Wu L."/>
            <person name="Ma J."/>
        </authorList>
    </citation>
    <scope>NUCLEOTIDE SEQUENCE [LARGE SCALE GENOMIC DNA]</scope>
    <source>
        <strain evidence="16">CGMCC 4.7405</strain>
    </source>
</reference>
<organism evidence="15 16">
    <name type="scientific">Lentzea rhizosphaerae</name>
    <dbReference type="NCBI Taxonomy" id="2041025"/>
    <lineage>
        <taxon>Bacteria</taxon>
        <taxon>Bacillati</taxon>
        <taxon>Actinomycetota</taxon>
        <taxon>Actinomycetes</taxon>
        <taxon>Pseudonocardiales</taxon>
        <taxon>Pseudonocardiaceae</taxon>
        <taxon>Lentzea</taxon>
    </lineage>
</organism>
<dbReference type="InterPro" id="IPR036097">
    <property type="entry name" value="HisK_dim/P_sf"/>
</dbReference>
<keyword evidence="8 11" id="KW-1133">Transmembrane helix</keyword>
<keyword evidence="6 11" id="KW-0812">Transmembrane</keyword>
<evidence type="ECO:0000256" key="2">
    <source>
        <dbReference type="ARBA" id="ARBA00004236"/>
    </source>
</evidence>
<dbReference type="InterPro" id="IPR003660">
    <property type="entry name" value="HAMP_dom"/>
</dbReference>
<dbReference type="CDD" id="cd06225">
    <property type="entry name" value="HAMP"/>
    <property type="match status" value="1"/>
</dbReference>
<comment type="subcellular location">
    <subcellularLocation>
        <location evidence="2">Cell membrane</location>
    </subcellularLocation>
</comment>
<dbReference type="PROSITE" id="PS51257">
    <property type="entry name" value="PROKAR_LIPOPROTEIN"/>
    <property type="match status" value="1"/>
</dbReference>
<dbReference type="SUPFAM" id="SSF158472">
    <property type="entry name" value="HAMP domain-like"/>
    <property type="match status" value="1"/>
</dbReference>
<keyword evidence="12" id="KW-0732">Signal</keyword>
<dbReference type="InterPro" id="IPR003661">
    <property type="entry name" value="HisK_dim/P_dom"/>
</dbReference>
<dbReference type="InterPro" id="IPR036890">
    <property type="entry name" value="HATPase_C_sf"/>
</dbReference>
<keyword evidence="4" id="KW-0597">Phosphoprotein</keyword>
<dbReference type="PANTHER" id="PTHR45436">
    <property type="entry name" value="SENSOR HISTIDINE KINASE YKOH"/>
    <property type="match status" value="1"/>
</dbReference>
<evidence type="ECO:0000256" key="1">
    <source>
        <dbReference type="ARBA" id="ARBA00000085"/>
    </source>
</evidence>
<evidence type="ECO:0000313" key="15">
    <source>
        <dbReference type="EMBL" id="MFC3895230.1"/>
    </source>
</evidence>
<comment type="caution">
    <text evidence="15">The sequence shown here is derived from an EMBL/GenBank/DDBJ whole genome shotgun (WGS) entry which is preliminary data.</text>
</comment>
<feature type="domain" description="Histidine kinase" evidence="13">
    <location>
        <begin position="366"/>
        <end position="573"/>
    </location>
</feature>
<dbReference type="RefSeq" id="WP_382376774.1">
    <property type="nucleotide sequence ID" value="NZ_JBHRZI010000023.1"/>
</dbReference>
<proteinExistence type="predicted"/>
<feature type="transmembrane region" description="Helical" evidence="11">
    <location>
        <begin position="286"/>
        <end position="305"/>
    </location>
</feature>
<evidence type="ECO:0000313" key="16">
    <source>
        <dbReference type="Proteomes" id="UP001595690"/>
    </source>
</evidence>
<dbReference type="SMART" id="SM00304">
    <property type="entry name" value="HAMP"/>
    <property type="match status" value="1"/>
</dbReference>
<dbReference type="Gene3D" id="3.30.565.10">
    <property type="entry name" value="Histidine kinase-like ATPase, C-terminal domain"/>
    <property type="match status" value="1"/>
</dbReference>
<dbReference type="SUPFAM" id="SSF47384">
    <property type="entry name" value="Homodimeric domain of signal transducing histidine kinase"/>
    <property type="match status" value="1"/>
</dbReference>
<evidence type="ECO:0000256" key="8">
    <source>
        <dbReference type="ARBA" id="ARBA00022989"/>
    </source>
</evidence>
<sequence>MTGKPRRLRLLLLAGTVLVSACSIAATAWLSVQSTTQTLQAEQGRKQAGLARVYDAVLGYGAVHPDWSGITPLIEDLSRQTGLHVQLTTAERTLISGTAGAEDLQATNQPAAVVDPLNVDLDLRPDTPQDRIDPRAVGPFLLTTEEQRVSRTQAEVDVACARGGGVAAEIRTSPSGRSYAWPYADRCRSLTLNQPTEQSALQQINKHVRDCQISNRTPYSPAYIGADGALEMLPFPDSTPLNDKCLANARRAVLASHVAPAAFLFVGQPAGQRTVVGLPAAGITQIVLAASLVLVLAIAVSFLLAGRVLRPLTVLTAAARRMRAGDLSARAEVRSRWEVAEVAAAFNDMSAHLAHAETLRKNMVNDLSHELRTPLGTMRGWLVAAQEGVADLDADLLELLLQETLVLQQLVEDLQELAAADAGALNLRPEPVDAAELLAGIAAAHQVVLDVPAGQELRLTADPVRLRQVVRNLVVNAVQHTPADGQVAVGGRVEGDEVVLTVSDTGNGIAAEDLPHVFDRFWRADRSRARVTGGRGLGLAIAKHYVLAHKGNISAASEVGVGTTFTIRLPREET</sequence>
<dbReference type="Pfam" id="PF02518">
    <property type="entry name" value="HATPase_c"/>
    <property type="match status" value="1"/>
</dbReference>
<dbReference type="InterPro" id="IPR003594">
    <property type="entry name" value="HATPase_dom"/>
</dbReference>
<comment type="catalytic activity">
    <reaction evidence="1">
        <text>ATP + protein L-histidine = ADP + protein N-phospho-L-histidine.</text>
        <dbReference type="EC" id="2.7.13.3"/>
    </reaction>
</comment>
<keyword evidence="7 15" id="KW-0418">Kinase</keyword>
<dbReference type="Gene3D" id="1.10.287.130">
    <property type="match status" value="1"/>
</dbReference>
<dbReference type="Pfam" id="PF00672">
    <property type="entry name" value="HAMP"/>
    <property type="match status" value="1"/>
</dbReference>
<evidence type="ECO:0000256" key="3">
    <source>
        <dbReference type="ARBA" id="ARBA00012438"/>
    </source>
</evidence>
<dbReference type="PROSITE" id="PS50109">
    <property type="entry name" value="HIS_KIN"/>
    <property type="match status" value="1"/>
</dbReference>
<keyword evidence="16" id="KW-1185">Reference proteome</keyword>
<dbReference type="PROSITE" id="PS50885">
    <property type="entry name" value="HAMP"/>
    <property type="match status" value="1"/>
</dbReference>
<feature type="signal peptide" evidence="12">
    <location>
        <begin position="1"/>
        <end position="25"/>
    </location>
</feature>
<evidence type="ECO:0000256" key="12">
    <source>
        <dbReference type="SAM" id="SignalP"/>
    </source>
</evidence>
<keyword evidence="5" id="KW-0808">Transferase</keyword>
<dbReference type="InterPro" id="IPR005467">
    <property type="entry name" value="His_kinase_dom"/>
</dbReference>
<evidence type="ECO:0000256" key="6">
    <source>
        <dbReference type="ARBA" id="ARBA00022692"/>
    </source>
</evidence>
<evidence type="ECO:0000256" key="11">
    <source>
        <dbReference type="SAM" id="Phobius"/>
    </source>
</evidence>
<feature type="chain" id="PRO_5046712971" description="histidine kinase" evidence="12">
    <location>
        <begin position="26"/>
        <end position="574"/>
    </location>
</feature>
<evidence type="ECO:0000256" key="4">
    <source>
        <dbReference type="ARBA" id="ARBA00022553"/>
    </source>
</evidence>
<dbReference type="InterPro" id="IPR004358">
    <property type="entry name" value="Sig_transdc_His_kin-like_C"/>
</dbReference>
<evidence type="ECO:0000256" key="9">
    <source>
        <dbReference type="ARBA" id="ARBA00023012"/>
    </source>
</evidence>
<evidence type="ECO:0000256" key="7">
    <source>
        <dbReference type="ARBA" id="ARBA00022777"/>
    </source>
</evidence>
<dbReference type="CDD" id="cd00082">
    <property type="entry name" value="HisKA"/>
    <property type="match status" value="1"/>
</dbReference>
<dbReference type="PANTHER" id="PTHR45436:SF5">
    <property type="entry name" value="SENSOR HISTIDINE KINASE TRCS"/>
    <property type="match status" value="1"/>
</dbReference>
<dbReference type="SMART" id="SM00388">
    <property type="entry name" value="HisKA"/>
    <property type="match status" value="1"/>
</dbReference>
<dbReference type="Pfam" id="PF00512">
    <property type="entry name" value="HisKA"/>
    <property type="match status" value="1"/>
</dbReference>
<dbReference type="InterPro" id="IPR050428">
    <property type="entry name" value="TCS_sensor_his_kinase"/>
</dbReference>
<dbReference type="Gene3D" id="6.10.340.10">
    <property type="match status" value="1"/>
</dbReference>
<keyword evidence="9" id="KW-0902">Two-component regulatory system</keyword>
<dbReference type="EC" id="2.7.13.3" evidence="3"/>
<evidence type="ECO:0000259" key="13">
    <source>
        <dbReference type="PROSITE" id="PS50109"/>
    </source>
</evidence>
<evidence type="ECO:0000256" key="5">
    <source>
        <dbReference type="ARBA" id="ARBA00022679"/>
    </source>
</evidence>
<dbReference type="GO" id="GO:0016301">
    <property type="term" value="F:kinase activity"/>
    <property type="evidence" value="ECO:0007669"/>
    <property type="project" value="UniProtKB-KW"/>
</dbReference>
<evidence type="ECO:0000259" key="14">
    <source>
        <dbReference type="PROSITE" id="PS50885"/>
    </source>
</evidence>
<dbReference type="SMART" id="SM00387">
    <property type="entry name" value="HATPase_c"/>
    <property type="match status" value="1"/>
</dbReference>
<gene>
    <name evidence="15" type="ORF">ACFOWZ_27435</name>
</gene>